<dbReference type="eggNOG" id="KOG3823">
    <property type="taxonomic scope" value="Eukaryota"/>
</dbReference>
<dbReference type="PANTHER" id="PTHR31017:SF1">
    <property type="entry name" value="LATE SECRETORY PATHWAY PROTEIN AVL9 HOMOLOG"/>
    <property type="match status" value="1"/>
</dbReference>
<comment type="similarity">
    <text evidence="1">Belongs to the AVL9 family.</text>
</comment>
<feature type="compositionally biased region" description="Low complexity" evidence="2">
    <location>
        <begin position="479"/>
        <end position="493"/>
    </location>
</feature>
<dbReference type="OrthoDB" id="192887at2759"/>
<evidence type="ECO:0000313" key="5">
    <source>
        <dbReference type="Proteomes" id="UP000054350"/>
    </source>
</evidence>
<gene>
    <name evidence="4" type="ORF">AMAG_08164</name>
</gene>
<dbReference type="PANTHER" id="PTHR31017">
    <property type="entry name" value="LATE SECRETORY PATHWAY PROTEIN AVL9-RELATED"/>
    <property type="match status" value="1"/>
</dbReference>
<dbReference type="EMBL" id="GG745341">
    <property type="protein sequence ID" value="KNE62992.1"/>
    <property type="molecule type" value="Genomic_DNA"/>
</dbReference>
<evidence type="ECO:0000256" key="2">
    <source>
        <dbReference type="SAM" id="MobiDB-lite"/>
    </source>
</evidence>
<evidence type="ECO:0000313" key="4">
    <source>
        <dbReference type="EMBL" id="KNE62992.1"/>
    </source>
</evidence>
<dbReference type="AlphaFoldDB" id="A0A0L0SKH6"/>
<keyword evidence="5" id="KW-1185">Reference proteome</keyword>
<dbReference type="InterPro" id="IPR018307">
    <property type="entry name" value="ABL9/DENND6_dom"/>
</dbReference>
<feature type="compositionally biased region" description="Basic and acidic residues" evidence="2">
    <location>
        <begin position="609"/>
        <end position="621"/>
    </location>
</feature>
<dbReference type="InterPro" id="IPR051731">
    <property type="entry name" value="DENND11/AVL9_GEFs"/>
</dbReference>
<feature type="compositionally biased region" description="Low complexity" evidence="2">
    <location>
        <begin position="443"/>
        <end position="452"/>
    </location>
</feature>
<proteinExistence type="inferred from homology"/>
<dbReference type="VEuPathDB" id="FungiDB:AMAG_08164"/>
<feature type="compositionally biased region" description="Polar residues" evidence="2">
    <location>
        <begin position="622"/>
        <end position="640"/>
    </location>
</feature>
<protein>
    <recommendedName>
        <fullName evidence="3">UDENN domain-containing protein</fullName>
    </recommendedName>
</protein>
<dbReference type="Proteomes" id="UP000054350">
    <property type="component" value="Unassembled WGS sequence"/>
</dbReference>
<organism evidence="4 5">
    <name type="scientific">Allomyces macrogynus (strain ATCC 38327)</name>
    <name type="common">Allomyces javanicus var. macrogynus</name>
    <dbReference type="NCBI Taxonomy" id="578462"/>
    <lineage>
        <taxon>Eukaryota</taxon>
        <taxon>Fungi</taxon>
        <taxon>Fungi incertae sedis</taxon>
        <taxon>Blastocladiomycota</taxon>
        <taxon>Blastocladiomycetes</taxon>
        <taxon>Blastocladiales</taxon>
        <taxon>Blastocladiaceae</taxon>
        <taxon>Allomyces</taxon>
    </lineage>
</organism>
<reference evidence="5" key="2">
    <citation type="submission" date="2009-11" db="EMBL/GenBank/DDBJ databases">
        <title>The Genome Sequence of Allomyces macrogynus strain ATCC 38327.</title>
        <authorList>
            <consortium name="The Broad Institute Genome Sequencing Platform"/>
            <person name="Russ C."/>
            <person name="Cuomo C."/>
            <person name="Shea T."/>
            <person name="Young S.K."/>
            <person name="Zeng Q."/>
            <person name="Koehrsen M."/>
            <person name="Haas B."/>
            <person name="Borodovsky M."/>
            <person name="Guigo R."/>
            <person name="Alvarado L."/>
            <person name="Berlin A."/>
            <person name="Borenstein D."/>
            <person name="Chen Z."/>
            <person name="Engels R."/>
            <person name="Freedman E."/>
            <person name="Gellesch M."/>
            <person name="Goldberg J."/>
            <person name="Griggs A."/>
            <person name="Gujja S."/>
            <person name="Heiman D."/>
            <person name="Hepburn T."/>
            <person name="Howarth C."/>
            <person name="Jen D."/>
            <person name="Larson L."/>
            <person name="Lewis B."/>
            <person name="Mehta T."/>
            <person name="Park D."/>
            <person name="Pearson M."/>
            <person name="Roberts A."/>
            <person name="Saif S."/>
            <person name="Shenoy N."/>
            <person name="Sisk P."/>
            <person name="Stolte C."/>
            <person name="Sykes S."/>
            <person name="Walk T."/>
            <person name="White J."/>
            <person name="Yandava C."/>
            <person name="Burger G."/>
            <person name="Gray M.W."/>
            <person name="Holland P.W.H."/>
            <person name="King N."/>
            <person name="Lang F.B.F."/>
            <person name="Roger A.J."/>
            <person name="Ruiz-Trillo I."/>
            <person name="Lander E."/>
            <person name="Nusbaum C."/>
        </authorList>
    </citation>
    <scope>NUCLEOTIDE SEQUENCE [LARGE SCALE GENOMIC DNA]</scope>
    <source>
        <strain evidence="5">ATCC 38327</strain>
    </source>
</reference>
<dbReference type="PROSITE" id="PS50211">
    <property type="entry name" value="DENN"/>
    <property type="match status" value="1"/>
</dbReference>
<feature type="domain" description="UDENN" evidence="3">
    <location>
        <begin position="24"/>
        <end position="487"/>
    </location>
</feature>
<dbReference type="InterPro" id="IPR037516">
    <property type="entry name" value="Tripartite_DENN"/>
</dbReference>
<reference evidence="4 5" key="1">
    <citation type="submission" date="2009-11" db="EMBL/GenBank/DDBJ databases">
        <title>Annotation of Allomyces macrogynus ATCC 38327.</title>
        <authorList>
            <consortium name="The Broad Institute Genome Sequencing Platform"/>
            <person name="Russ C."/>
            <person name="Cuomo C."/>
            <person name="Burger G."/>
            <person name="Gray M.W."/>
            <person name="Holland P.W.H."/>
            <person name="King N."/>
            <person name="Lang F.B.F."/>
            <person name="Roger A.J."/>
            <person name="Ruiz-Trillo I."/>
            <person name="Young S.K."/>
            <person name="Zeng Q."/>
            <person name="Gargeya S."/>
            <person name="Fitzgerald M."/>
            <person name="Haas B."/>
            <person name="Abouelleil A."/>
            <person name="Alvarado L."/>
            <person name="Arachchi H.M."/>
            <person name="Berlin A."/>
            <person name="Chapman S.B."/>
            <person name="Gearin G."/>
            <person name="Goldberg J."/>
            <person name="Griggs A."/>
            <person name="Gujja S."/>
            <person name="Hansen M."/>
            <person name="Heiman D."/>
            <person name="Howarth C."/>
            <person name="Larimer J."/>
            <person name="Lui A."/>
            <person name="MacDonald P.J.P."/>
            <person name="McCowen C."/>
            <person name="Montmayeur A."/>
            <person name="Murphy C."/>
            <person name="Neiman D."/>
            <person name="Pearson M."/>
            <person name="Priest M."/>
            <person name="Roberts A."/>
            <person name="Saif S."/>
            <person name="Shea T."/>
            <person name="Sisk P."/>
            <person name="Stolte C."/>
            <person name="Sykes S."/>
            <person name="Wortman J."/>
            <person name="Nusbaum C."/>
            <person name="Birren B."/>
        </authorList>
    </citation>
    <scope>NUCLEOTIDE SEQUENCE [LARGE SCALE GENOMIC DNA]</scope>
    <source>
        <strain evidence="4 5">ATCC 38327</strain>
    </source>
</reference>
<feature type="region of interest" description="Disordered" evidence="2">
    <location>
        <begin position="609"/>
        <end position="691"/>
    </location>
</feature>
<sequence>MEIATAPAATESAAGAVGPGPLITHVLIATFHHTHGPIVEWAYPPFPALPGSSAAPATPSVDSRVELPPQWSSLVPFCALPDGSHSRDACFNAFHLPPVPGWGEFAAKTVFATSCYRQISASELIVKTPDITRQMVQKAVVVLSSEPLYGAIRDKLNAVTRHYFEQKDFTNKDVIMELYENLTANYRSVTETVFNSGLNLTEFINLHRGKALVLLKLMMLQKKVMFFSTNVDTLINTQYSLVSLMPNLMAHLHSVGSPALDGTITTDLSTSPANLILPSPSAESQARISKRRAAGLPIEVFGPGTGGFFQPYLPLQQMDTLLQPDTIHTYMFGTTNGVLRDQTKPLALDAIVHCDEARIDIINPDLNNLLALTPPDKKWINDLVTKVTTNDSSYAATDDYIRSQFEDYLLAALATIMAAMGDEDGTAVTIDPSPRASQTPSPTAATAAAAAKDAADANEQGGAALGGQVPGSETSLHSSPSNTALADAAAADPNSPAQRRLKLSEFHGAWVTAFLATRAGEAWRQRAMARRAELVAAGQKSLIEDVVPQHPCHGHTLTAHLNDKLQTKIAELHLDEKKQAIQASISSAVVIGGKFLEKAAAKVKEEAVKRQQQGVRKEEIVQRTTQARIQGQSRGPSQAKQDPEATPKSESAEQSVPPADSNDSLRDQLYSAGPDEQGSGKYKALAADDDA</sequence>
<dbReference type="Pfam" id="PF09794">
    <property type="entry name" value="Avl9"/>
    <property type="match status" value="1"/>
</dbReference>
<dbReference type="GO" id="GO:0005737">
    <property type="term" value="C:cytoplasm"/>
    <property type="evidence" value="ECO:0007669"/>
    <property type="project" value="TreeGrafter"/>
</dbReference>
<accession>A0A0L0SKH6</accession>
<feature type="compositionally biased region" description="Basic and acidic residues" evidence="2">
    <location>
        <begin position="641"/>
        <end position="651"/>
    </location>
</feature>
<evidence type="ECO:0000259" key="3">
    <source>
        <dbReference type="PROSITE" id="PS50211"/>
    </source>
</evidence>
<name>A0A0L0SKH6_ALLM3</name>
<evidence type="ECO:0000256" key="1">
    <source>
        <dbReference type="ARBA" id="ARBA00038178"/>
    </source>
</evidence>
<feature type="region of interest" description="Disordered" evidence="2">
    <location>
        <begin position="427"/>
        <end position="493"/>
    </location>
</feature>